<accession>A0AAJ0G750</accession>
<feature type="region of interest" description="Disordered" evidence="1">
    <location>
        <begin position="439"/>
        <end position="463"/>
    </location>
</feature>
<feature type="compositionally biased region" description="Low complexity" evidence="1">
    <location>
        <begin position="257"/>
        <end position="268"/>
    </location>
</feature>
<feature type="region of interest" description="Disordered" evidence="1">
    <location>
        <begin position="14"/>
        <end position="85"/>
    </location>
</feature>
<protein>
    <submittedName>
        <fullName evidence="2">Uncharacterized protein</fullName>
    </submittedName>
</protein>
<feature type="compositionally biased region" description="Acidic residues" evidence="1">
    <location>
        <begin position="245"/>
        <end position="255"/>
    </location>
</feature>
<sequence>MSFASHKHSVLNAHVFRPPESPASYNASPSLNTAAPTDYFSPHQSRKRQRPDSSHGLSDSRHISTPGNQSFYGRSAEPPSWVQCPTPSDAMYGSAHAHGSAMVNDRYALKGGLDTPGLMATAQDDTVMRSAGEQEYRRRMRDAEERRSTVSAPLAGPLARERNGVARMNSSPNGSIHQSSTWTGLAFGLVGKVFTFGTSVVKGFYAGGGRGYELDGHQRSSPSLAWIRSQRFVGGGTPVPGQWQDDGDFLGDFEQDNPSYSNQNSPSSLVRPPNKRRQTDKDTWVMVGTPDENLSDTTPKRKTSSNNIPRSSLPRPSLASRASSRRSIAPVVSRRSSSHVAHTGSPALQLTSIEANNRRASVAPTRSPRQSRPSSSGLLGNAGEGRRGSLGTANGMSPDVEKIVKRQAKQEKAADRTMTNMNRQLKDLIQQAQAALGTKFDVEGDGGGQDDAMTDEGYADEEW</sequence>
<feature type="compositionally biased region" description="Basic and acidic residues" evidence="1">
    <location>
        <begin position="132"/>
        <end position="148"/>
    </location>
</feature>
<gene>
    <name evidence="2" type="ORF">LTR09_008275</name>
</gene>
<organism evidence="2 3">
    <name type="scientific">Extremus antarcticus</name>
    <dbReference type="NCBI Taxonomy" id="702011"/>
    <lineage>
        <taxon>Eukaryota</taxon>
        <taxon>Fungi</taxon>
        <taxon>Dikarya</taxon>
        <taxon>Ascomycota</taxon>
        <taxon>Pezizomycotina</taxon>
        <taxon>Dothideomycetes</taxon>
        <taxon>Dothideomycetidae</taxon>
        <taxon>Mycosphaerellales</taxon>
        <taxon>Extremaceae</taxon>
        <taxon>Extremus</taxon>
    </lineage>
</organism>
<feature type="region of interest" description="Disordered" evidence="1">
    <location>
        <begin position="236"/>
        <end position="422"/>
    </location>
</feature>
<feature type="compositionally biased region" description="Basic and acidic residues" evidence="1">
    <location>
        <begin position="399"/>
        <end position="415"/>
    </location>
</feature>
<feature type="compositionally biased region" description="Polar residues" evidence="1">
    <location>
        <begin position="63"/>
        <end position="72"/>
    </location>
</feature>
<feature type="compositionally biased region" description="Low complexity" evidence="1">
    <location>
        <begin position="364"/>
        <end position="376"/>
    </location>
</feature>
<evidence type="ECO:0000313" key="2">
    <source>
        <dbReference type="EMBL" id="KAK3050635.1"/>
    </source>
</evidence>
<evidence type="ECO:0000313" key="3">
    <source>
        <dbReference type="Proteomes" id="UP001271007"/>
    </source>
</evidence>
<keyword evidence="3" id="KW-1185">Reference proteome</keyword>
<evidence type="ECO:0000256" key="1">
    <source>
        <dbReference type="SAM" id="MobiDB-lite"/>
    </source>
</evidence>
<feature type="compositionally biased region" description="Acidic residues" evidence="1">
    <location>
        <begin position="452"/>
        <end position="463"/>
    </location>
</feature>
<feature type="compositionally biased region" description="Polar residues" evidence="1">
    <location>
        <begin position="346"/>
        <end position="359"/>
    </location>
</feature>
<comment type="caution">
    <text evidence="2">The sequence shown here is derived from an EMBL/GenBank/DDBJ whole genome shotgun (WGS) entry which is preliminary data.</text>
</comment>
<name>A0AAJ0G750_9PEZI</name>
<feature type="compositionally biased region" description="Polar residues" evidence="1">
    <location>
        <begin position="23"/>
        <end position="35"/>
    </location>
</feature>
<feature type="region of interest" description="Disordered" evidence="1">
    <location>
        <begin position="129"/>
        <end position="151"/>
    </location>
</feature>
<feature type="compositionally biased region" description="Basic and acidic residues" evidence="1">
    <location>
        <begin position="50"/>
        <end position="62"/>
    </location>
</feature>
<feature type="compositionally biased region" description="Low complexity" evidence="1">
    <location>
        <begin position="304"/>
        <end position="335"/>
    </location>
</feature>
<dbReference type="AlphaFoldDB" id="A0AAJ0G750"/>
<dbReference type="Proteomes" id="UP001271007">
    <property type="component" value="Unassembled WGS sequence"/>
</dbReference>
<reference evidence="2" key="1">
    <citation type="submission" date="2023-04" db="EMBL/GenBank/DDBJ databases">
        <title>Black Yeasts Isolated from many extreme environments.</title>
        <authorList>
            <person name="Coleine C."/>
            <person name="Stajich J.E."/>
            <person name="Selbmann L."/>
        </authorList>
    </citation>
    <scope>NUCLEOTIDE SEQUENCE</scope>
    <source>
        <strain evidence="2">CCFEE 5312</strain>
    </source>
</reference>
<dbReference type="EMBL" id="JAWDJX010000031">
    <property type="protein sequence ID" value="KAK3050635.1"/>
    <property type="molecule type" value="Genomic_DNA"/>
</dbReference>
<proteinExistence type="predicted"/>